<gene>
    <name evidence="1" type="ORF">LSH36_58g03042</name>
</gene>
<dbReference type="Proteomes" id="UP001208570">
    <property type="component" value="Unassembled WGS sequence"/>
</dbReference>
<name>A0AAD9NF17_9ANNE</name>
<organism evidence="1 2">
    <name type="scientific">Paralvinella palmiformis</name>
    <dbReference type="NCBI Taxonomy" id="53620"/>
    <lineage>
        <taxon>Eukaryota</taxon>
        <taxon>Metazoa</taxon>
        <taxon>Spiralia</taxon>
        <taxon>Lophotrochozoa</taxon>
        <taxon>Annelida</taxon>
        <taxon>Polychaeta</taxon>
        <taxon>Sedentaria</taxon>
        <taxon>Canalipalpata</taxon>
        <taxon>Terebellida</taxon>
        <taxon>Terebelliformia</taxon>
        <taxon>Alvinellidae</taxon>
        <taxon>Paralvinella</taxon>
    </lineage>
</organism>
<dbReference type="InterPro" id="IPR036179">
    <property type="entry name" value="Ig-like_dom_sf"/>
</dbReference>
<keyword evidence="2" id="KW-1185">Reference proteome</keyword>
<accession>A0AAD9NF17</accession>
<protein>
    <recommendedName>
        <fullName evidence="3">Ig-like domain-containing protein</fullName>
    </recommendedName>
</protein>
<comment type="caution">
    <text evidence="1">The sequence shown here is derived from an EMBL/GenBank/DDBJ whole genome shotgun (WGS) entry which is preliminary data.</text>
</comment>
<dbReference type="SUPFAM" id="SSF48726">
    <property type="entry name" value="Immunoglobulin"/>
    <property type="match status" value="1"/>
</dbReference>
<evidence type="ECO:0000313" key="1">
    <source>
        <dbReference type="EMBL" id="KAK2164814.1"/>
    </source>
</evidence>
<reference evidence="1" key="1">
    <citation type="journal article" date="2023" name="Mol. Biol. Evol.">
        <title>Third-Generation Sequencing Reveals the Adaptive Role of the Epigenome in Three Deep-Sea Polychaetes.</title>
        <authorList>
            <person name="Perez M."/>
            <person name="Aroh O."/>
            <person name="Sun Y."/>
            <person name="Lan Y."/>
            <person name="Juniper S.K."/>
            <person name="Young C.R."/>
            <person name="Angers B."/>
            <person name="Qian P.Y."/>
        </authorList>
    </citation>
    <scope>NUCLEOTIDE SEQUENCE</scope>
    <source>
        <strain evidence="1">P08H-3</strain>
    </source>
</reference>
<dbReference type="AlphaFoldDB" id="A0AAD9NF17"/>
<evidence type="ECO:0008006" key="3">
    <source>
        <dbReference type="Google" id="ProtNLM"/>
    </source>
</evidence>
<evidence type="ECO:0000313" key="2">
    <source>
        <dbReference type="Proteomes" id="UP001208570"/>
    </source>
</evidence>
<dbReference type="InterPro" id="IPR013783">
    <property type="entry name" value="Ig-like_fold"/>
</dbReference>
<dbReference type="EMBL" id="JAODUP010000058">
    <property type="protein sequence ID" value="KAK2164814.1"/>
    <property type="molecule type" value="Genomic_DNA"/>
</dbReference>
<sequence length="81" mass="9446">MPLTYDDRRIVDDIRFSVVRPYIKEWNLQIRDIRWEDQGQYKCTINTQPPKSKSVVLHVKGRWSGVCGQVCVFVCVCVCVA</sequence>
<proteinExistence type="predicted"/>
<dbReference type="Gene3D" id="2.60.40.10">
    <property type="entry name" value="Immunoglobulins"/>
    <property type="match status" value="1"/>
</dbReference>